<dbReference type="OrthoDB" id="3362250at2759"/>
<dbReference type="STRING" id="933852.A0A0C2XD71"/>
<name>A0A0C2XD71_SERVB</name>
<accession>A0A0C2XD71</accession>
<evidence type="ECO:0000313" key="3">
    <source>
        <dbReference type="Proteomes" id="UP000054097"/>
    </source>
</evidence>
<dbReference type="HOGENOM" id="CLU_037230_0_0_1"/>
<gene>
    <name evidence="2" type="ORF">M408DRAFT_330192</name>
</gene>
<feature type="region of interest" description="Disordered" evidence="1">
    <location>
        <begin position="1"/>
        <end position="20"/>
    </location>
</feature>
<reference evidence="3" key="2">
    <citation type="submission" date="2015-01" db="EMBL/GenBank/DDBJ databases">
        <title>Evolutionary Origins and Diversification of the Mycorrhizal Mutualists.</title>
        <authorList>
            <consortium name="DOE Joint Genome Institute"/>
            <consortium name="Mycorrhizal Genomics Consortium"/>
            <person name="Kohler A."/>
            <person name="Kuo A."/>
            <person name="Nagy L.G."/>
            <person name="Floudas D."/>
            <person name="Copeland A."/>
            <person name="Barry K.W."/>
            <person name="Cichocki N."/>
            <person name="Veneault-Fourrey C."/>
            <person name="LaButti K."/>
            <person name="Lindquist E.A."/>
            <person name="Lipzen A."/>
            <person name="Lundell T."/>
            <person name="Morin E."/>
            <person name="Murat C."/>
            <person name="Riley R."/>
            <person name="Ohm R."/>
            <person name="Sun H."/>
            <person name="Tunlid A."/>
            <person name="Henrissat B."/>
            <person name="Grigoriev I.V."/>
            <person name="Hibbett D.S."/>
            <person name="Martin F."/>
        </authorList>
    </citation>
    <scope>NUCLEOTIDE SEQUENCE [LARGE SCALE GENOMIC DNA]</scope>
    <source>
        <strain evidence="3">MAFF 305830</strain>
    </source>
</reference>
<dbReference type="Proteomes" id="UP000054097">
    <property type="component" value="Unassembled WGS sequence"/>
</dbReference>
<evidence type="ECO:0000313" key="2">
    <source>
        <dbReference type="EMBL" id="KIM27027.1"/>
    </source>
</evidence>
<protein>
    <submittedName>
        <fullName evidence="2">Uncharacterized protein</fullName>
    </submittedName>
</protein>
<reference evidence="2 3" key="1">
    <citation type="submission" date="2014-04" db="EMBL/GenBank/DDBJ databases">
        <authorList>
            <consortium name="DOE Joint Genome Institute"/>
            <person name="Kuo A."/>
            <person name="Zuccaro A."/>
            <person name="Kohler A."/>
            <person name="Nagy L.G."/>
            <person name="Floudas D."/>
            <person name="Copeland A."/>
            <person name="Barry K.W."/>
            <person name="Cichocki N."/>
            <person name="Veneault-Fourrey C."/>
            <person name="LaButti K."/>
            <person name="Lindquist E.A."/>
            <person name="Lipzen A."/>
            <person name="Lundell T."/>
            <person name="Morin E."/>
            <person name="Murat C."/>
            <person name="Sun H."/>
            <person name="Tunlid A."/>
            <person name="Henrissat B."/>
            <person name="Grigoriev I.V."/>
            <person name="Hibbett D.S."/>
            <person name="Martin F."/>
            <person name="Nordberg H.P."/>
            <person name="Cantor M.N."/>
            <person name="Hua S.X."/>
        </authorList>
    </citation>
    <scope>NUCLEOTIDE SEQUENCE [LARGE SCALE GENOMIC DNA]</scope>
    <source>
        <strain evidence="2 3">MAFF 305830</strain>
    </source>
</reference>
<evidence type="ECO:0000256" key="1">
    <source>
        <dbReference type="SAM" id="MobiDB-lite"/>
    </source>
</evidence>
<organism evidence="2 3">
    <name type="scientific">Serendipita vermifera MAFF 305830</name>
    <dbReference type="NCBI Taxonomy" id="933852"/>
    <lineage>
        <taxon>Eukaryota</taxon>
        <taxon>Fungi</taxon>
        <taxon>Dikarya</taxon>
        <taxon>Basidiomycota</taxon>
        <taxon>Agaricomycotina</taxon>
        <taxon>Agaricomycetes</taxon>
        <taxon>Sebacinales</taxon>
        <taxon>Serendipitaceae</taxon>
        <taxon>Serendipita</taxon>
    </lineage>
</organism>
<feature type="region of interest" description="Disordered" evidence="1">
    <location>
        <begin position="144"/>
        <end position="222"/>
    </location>
</feature>
<dbReference type="EMBL" id="KN824301">
    <property type="protein sequence ID" value="KIM27027.1"/>
    <property type="molecule type" value="Genomic_DNA"/>
</dbReference>
<sequence length="390" mass="41278">MLPTHNKATATGEHPTSSIKHYSIKSSDVIDQRSRITVEDGSGMLWYKTRELTEHEIVDSLTDAKTNQTRWTIHQPSQKGWYLRLRSPLFPPGACIALTPPQSPPQPTAGHEHTGSGTGNPSVTGPVLAFGCQTLVPMANARFGGGSSASARSSVDHSYPPSRSSMSSQTQAQPEPTAAPASVDPEVGSDITQVVEEPTSGAPASKITPSRSQPPRKVIPPPAPRWQVTHYTLQTGIPISGPLAGTHHHPHLVNQPTHAPQPSLFHRALAPLSNLALGATGGGGAHHFTIQPVVPVVGGISPSGSHSLSTTTSPDPSFGLVTTSLDSAPSPFLAFTDSTPLLRATPSGTISVDESRVKELGVEMAFWVTVALAFWEFLREREGYLAASQD</sequence>
<dbReference type="AlphaFoldDB" id="A0A0C2XD71"/>
<feature type="region of interest" description="Disordered" evidence="1">
    <location>
        <begin position="94"/>
        <end position="125"/>
    </location>
</feature>
<proteinExistence type="predicted"/>
<feature type="compositionally biased region" description="Low complexity" evidence="1">
    <location>
        <begin position="148"/>
        <end position="181"/>
    </location>
</feature>
<keyword evidence="3" id="KW-1185">Reference proteome</keyword>